<dbReference type="AlphaFoldDB" id="A0A8X6S158"/>
<evidence type="ECO:0000313" key="2">
    <source>
        <dbReference type="EMBL" id="GFY00156.1"/>
    </source>
</evidence>
<dbReference type="GO" id="GO:0003676">
    <property type="term" value="F:nucleic acid binding"/>
    <property type="evidence" value="ECO:0007669"/>
    <property type="project" value="InterPro"/>
</dbReference>
<dbReference type="Gene3D" id="3.30.420.10">
    <property type="entry name" value="Ribonuclease H-like superfamily/Ribonuclease H"/>
    <property type="match status" value="1"/>
</dbReference>
<dbReference type="InterPro" id="IPR036397">
    <property type="entry name" value="RNaseH_sf"/>
</dbReference>
<reference evidence="2" key="1">
    <citation type="submission" date="2020-08" db="EMBL/GenBank/DDBJ databases">
        <title>Multicomponent nature underlies the extraordinary mechanical properties of spider dragline silk.</title>
        <authorList>
            <person name="Kono N."/>
            <person name="Nakamura H."/>
            <person name="Mori M."/>
            <person name="Yoshida Y."/>
            <person name="Ohtoshi R."/>
            <person name="Malay A.D."/>
            <person name="Moran D.A.P."/>
            <person name="Tomita M."/>
            <person name="Numata K."/>
            <person name="Arakawa K."/>
        </authorList>
    </citation>
    <scope>NUCLEOTIDE SEQUENCE</scope>
</reference>
<organism evidence="2 3">
    <name type="scientific">Trichonephila clavipes</name>
    <name type="common">Golden silk orbweaver</name>
    <name type="synonym">Nephila clavipes</name>
    <dbReference type="NCBI Taxonomy" id="2585209"/>
    <lineage>
        <taxon>Eukaryota</taxon>
        <taxon>Metazoa</taxon>
        <taxon>Ecdysozoa</taxon>
        <taxon>Arthropoda</taxon>
        <taxon>Chelicerata</taxon>
        <taxon>Arachnida</taxon>
        <taxon>Araneae</taxon>
        <taxon>Araneomorphae</taxon>
        <taxon>Entelegynae</taxon>
        <taxon>Araneoidea</taxon>
        <taxon>Nephilidae</taxon>
        <taxon>Trichonephila</taxon>
    </lineage>
</organism>
<gene>
    <name evidence="2" type="ORF">TNCV_2835131</name>
</gene>
<name>A0A8X6S158_TRICX</name>
<dbReference type="Proteomes" id="UP000887159">
    <property type="component" value="Unassembled WGS sequence"/>
</dbReference>
<evidence type="ECO:0000313" key="3">
    <source>
        <dbReference type="Proteomes" id="UP000887159"/>
    </source>
</evidence>
<accession>A0A8X6S158</accession>
<evidence type="ECO:0000256" key="1">
    <source>
        <dbReference type="SAM" id="MobiDB-lite"/>
    </source>
</evidence>
<evidence type="ECO:0008006" key="4">
    <source>
        <dbReference type="Google" id="ProtNLM"/>
    </source>
</evidence>
<keyword evidence="3" id="KW-1185">Reference proteome</keyword>
<comment type="caution">
    <text evidence="2">The sequence shown here is derived from an EMBL/GenBank/DDBJ whole genome shotgun (WGS) entry which is preliminary data.</text>
</comment>
<feature type="compositionally biased region" description="Basic and acidic residues" evidence="1">
    <location>
        <begin position="54"/>
        <end position="64"/>
    </location>
</feature>
<sequence>MHWLLGAIFQLYNARSHTVRVSQDCLLTVTTLRCPACSPNLSPIEHMRDHLRRREASHEFERTSSKATENMEQNVSRYHTEPVSLNARSYRFVYSG</sequence>
<proteinExistence type="predicted"/>
<dbReference type="EMBL" id="BMAU01021217">
    <property type="protein sequence ID" value="GFY00156.1"/>
    <property type="molecule type" value="Genomic_DNA"/>
</dbReference>
<feature type="region of interest" description="Disordered" evidence="1">
    <location>
        <begin position="54"/>
        <end position="78"/>
    </location>
</feature>
<protein>
    <recommendedName>
        <fullName evidence="4">C2H2-type domain-containing protein</fullName>
    </recommendedName>
</protein>
<feature type="compositionally biased region" description="Polar residues" evidence="1">
    <location>
        <begin position="65"/>
        <end position="77"/>
    </location>
</feature>